<feature type="transmembrane region" description="Helical" evidence="1">
    <location>
        <begin position="54"/>
        <end position="78"/>
    </location>
</feature>
<reference evidence="4" key="1">
    <citation type="submission" date="2016-10" db="EMBL/GenBank/DDBJ databases">
        <authorList>
            <person name="Varghese N."/>
        </authorList>
    </citation>
    <scope>NUCLEOTIDE SEQUENCE [LARGE SCALE GENOMIC DNA]</scope>
    <source>
        <strain evidence="4">DSM 17980</strain>
    </source>
</reference>
<evidence type="ECO:0000313" key="3">
    <source>
        <dbReference type="EMBL" id="SFU96069.1"/>
    </source>
</evidence>
<gene>
    <name evidence="3" type="ORF">SAMN05421543_11594</name>
</gene>
<dbReference type="Proteomes" id="UP000183508">
    <property type="component" value="Unassembled WGS sequence"/>
</dbReference>
<evidence type="ECO:0000256" key="1">
    <source>
        <dbReference type="SAM" id="Phobius"/>
    </source>
</evidence>
<accession>A0A1I7KFA3</accession>
<feature type="transmembrane region" description="Helical" evidence="1">
    <location>
        <begin position="121"/>
        <end position="140"/>
    </location>
</feature>
<proteinExistence type="predicted"/>
<dbReference type="GO" id="GO:0016020">
    <property type="term" value="C:membrane"/>
    <property type="evidence" value="ECO:0007669"/>
    <property type="project" value="InterPro"/>
</dbReference>
<sequence>MLRGLVTLFVGMTVLLVAAEEDRRTYTISLWIVLTGVLAGFVLGVVFEGWRGLWLSFAGLALGLLLGTVLSLCVHMGWGDTLLYGVIGAIFGPAVVLLAFVVTNALVLIRFLPAVRKRKKLRVAVAPYMVLSTLVAMAWANVL</sequence>
<dbReference type="EMBL" id="FPBV01000015">
    <property type="protein sequence ID" value="SFU96069.1"/>
    <property type="molecule type" value="Genomic_DNA"/>
</dbReference>
<dbReference type="Gene3D" id="1.20.120.1220">
    <property type="match status" value="1"/>
</dbReference>
<protein>
    <submittedName>
        <fullName evidence="3">Type IV leader peptidase family protein</fullName>
    </submittedName>
</protein>
<feature type="domain" description="Prepilin type IV endopeptidase peptidase" evidence="2">
    <location>
        <begin position="10"/>
        <end position="108"/>
    </location>
</feature>
<dbReference type="OrthoDB" id="2376276at2"/>
<dbReference type="STRING" id="392015.SAMN05421543_11594"/>
<keyword evidence="4" id="KW-1185">Reference proteome</keyword>
<keyword evidence="1" id="KW-0472">Membrane</keyword>
<evidence type="ECO:0000313" key="4">
    <source>
        <dbReference type="Proteomes" id="UP000183508"/>
    </source>
</evidence>
<feature type="transmembrane region" description="Helical" evidence="1">
    <location>
        <begin position="29"/>
        <end position="47"/>
    </location>
</feature>
<keyword evidence="1" id="KW-1133">Transmembrane helix</keyword>
<evidence type="ECO:0000259" key="2">
    <source>
        <dbReference type="Pfam" id="PF01478"/>
    </source>
</evidence>
<dbReference type="GO" id="GO:0004190">
    <property type="term" value="F:aspartic-type endopeptidase activity"/>
    <property type="evidence" value="ECO:0007669"/>
    <property type="project" value="InterPro"/>
</dbReference>
<feature type="transmembrane region" description="Helical" evidence="1">
    <location>
        <begin position="84"/>
        <end position="109"/>
    </location>
</feature>
<dbReference type="Pfam" id="PF01478">
    <property type="entry name" value="Peptidase_A24"/>
    <property type="match status" value="1"/>
</dbReference>
<dbReference type="InterPro" id="IPR000045">
    <property type="entry name" value="Prepilin_IV_endopep_pep"/>
</dbReference>
<name>A0A1I7KFA3_9BACL</name>
<dbReference type="AlphaFoldDB" id="A0A1I7KFA3"/>
<keyword evidence="1" id="KW-0812">Transmembrane</keyword>
<dbReference type="RefSeq" id="WP_074954108.1">
    <property type="nucleotide sequence ID" value="NZ_FPBV01000015.1"/>
</dbReference>
<organism evidence="3 4">
    <name type="scientific">Alicyclobacillus macrosporangiidus</name>
    <dbReference type="NCBI Taxonomy" id="392015"/>
    <lineage>
        <taxon>Bacteria</taxon>
        <taxon>Bacillati</taxon>
        <taxon>Bacillota</taxon>
        <taxon>Bacilli</taxon>
        <taxon>Bacillales</taxon>
        <taxon>Alicyclobacillaceae</taxon>
        <taxon>Alicyclobacillus</taxon>
    </lineage>
</organism>